<evidence type="ECO:0000313" key="1">
    <source>
        <dbReference type="EMBL" id="CRZ04261.1"/>
    </source>
</evidence>
<dbReference type="SMART" id="SM00671">
    <property type="entry name" value="SEL1"/>
    <property type="match status" value="3"/>
</dbReference>
<dbReference type="PANTHER" id="PTHR45011:SF1">
    <property type="entry name" value="DAP3-BINDING CELL DEATH ENHANCER 1"/>
    <property type="match status" value="1"/>
</dbReference>
<dbReference type="InterPro" id="IPR052748">
    <property type="entry name" value="ISR_Activator"/>
</dbReference>
<reference evidence="1" key="1">
    <citation type="submission" date="2015-04" db="EMBL/GenBank/DDBJ databases">
        <title>The genome sequence of the plant pathogenic Rhizarian Plasmodiophora brassicae reveals insights in its biotrophic life cycle and the origin of chitin synthesis.</title>
        <authorList>
            <person name="Schwelm A."/>
            <person name="Fogelqvist J."/>
            <person name="Knaust A."/>
            <person name="Julke S."/>
            <person name="Lilja T."/>
            <person name="Dhandapani V."/>
            <person name="Bonilla-Rosso G."/>
            <person name="Karlsson M."/>
            <person name="Shevchenko A."/>
            <person name="Choi S.R."/>
            <person name="Kim H.G."/>
            <person name="Park J.Y."/>
            <person name="Lim Y.P."/>
            <person name="Ludwig-Muller J."/>
            <person name="Dixelius C."/>
        </authorList>
    </citation>
    <scope>NUCLEOTIDE SEQUENCE</scope>
    <source>
        <tissue evidence="1">Potato root galls</tissue>
    </source>
</reference>
<dbReference type="InterPro" id="IPR011990">
    <property type="entry name" value="TPR-like_helical_dom_sf"/>
</dbReference>
<protein>
    <recommendedName>
        <fullName evidence="2">Sel1 repeat family protein</fullName>
    </recommendedName>
</protein>
<feature type="non-terminal residue" evidence="1">
    <location>
        <position position="1"/>
    </location>
</feature>
<dbReference type="Gene3D" id="1.25.40.10">
    <property type="entry name" value="Tetratricopeptide repeat domain"/>
    <property type="match status" value="1"/>
</dbReference>
<dbReference type="AlphaFoldDB" id="A0A0H5QRU1"/>
<name>A0A0H5QRU1_9EUKA</name>
<dbReference type="EMBL" id="HACM01003819">
    <property type="protein sequence ID" value="CRZ04261.1"/>
    <property type="molecule type" value="Transcribed_RNA"/>
</dbReference>
<proteinExistence type="predicted"/>
<dbReference type="Pfam" id="PF08238">
    <property type="entry name" value="Sel1"/>
    <property type="match status" value="3"/>
</dbReference>
<dbReference type="PANTHER" id="PTHR45011">
    <property type="entry name" value="DAP3-BINDING CELL DEATH ENHANCER 1"/>
    <property type="match status" value="1"/>
</dbReference>
<sequence length="174" mass="19203">PSIVLSMQRDRCSSLMDTRQLVDMFLNQEIDKATLNAEGAAKDFENGAALYAKRDYSQSFALWENAARHGNAMAKNNSAACFLLGRGTRINNAKALEWFKEAAASGDGLALHNLGVIYENGLAEVVPDPEYGRYLKQRALKVDGGRASHRVIDRAQSQHSQRKGAVILWYTKAS</sequence>
<organism evidence="1">
    <name type="scientific">Spongospora subterranea</name>
    <dbReference type="NCBI Taxonomy" id="70186"/>
    <lineage>
        <taxon>Eukaryota</taxon>
        <taxon>Sar</taxon>
        <taxon>Rhizaria</taxon>
        <taxon>Endomyxa</taxon>
        <taxon>Phytomyxea</taxon>
        <taxon>Plasmodiophorida</taxon>
        <taxon>Plasmodiophoridae</taxon>
        <taxon>Spongospora</taxon>
    </lineage>
</organism>
<dbReference type="SUPFAM" id="SSF81901">
    <property type="entry name" value="HCP-like"/>
    <property type="match status" value="1"/>
</dbReference>
<evidence type="ECO:0008006" key="2">
    <source>
        <dbReference type="Google" id="ProtNLM"/>
    </source>
</evidence>
<feature type="non-terminal residue" evidence="1">
    <location>
        <position position="174"/>
    </location>
</feature>
<dbReference type="InterPro" id="IPR006597">
    <property type="entry name" value="Sel1-like"/>
</dbReference>
<accession>A0A0H5QRU1</accession>